<dbReference type="PANTHER" id="PTHR11365">
    <property type="entry name" value="5-OXOPROLINASE RELATED"/>
    <property type="match status" value="1"/>
</dbReference>
<proteinExistence type="predicted"/>
<dbReference type="AlphaFoldDB" id="X6MKG1"/>
<dbReference type="OrthoDB" id="3643at2759"/>
<gene>
    <name evidence="2" type="ORF">RFI_23446</name>
</gene>
<reference evidence="2 3" key="1">
    <citation type="journal article" date="2013" name="Curr. Biol.">
        <title>The Genome of the Foraminiferan Reticulomyxa filosa.</title>
        <authorList>
            <person name="Glockner G."/>
            <person name="Hulsmann N."/>
            <person name="Schleicher M."/>
            <person name="Noegel A.A."/>
            <person name="Eichinger L."/>
            <person name="Gallinger C."/>
            <person name="Pawlowski J."/>
            <person name="Sierra R."/>
            <person name="Euteneuer U."/>
            <person name="Pillet L."/>
            <person name="Moustafa A."/>
            <person name="Platzer M."/>
            <person name="Groth M."/>
            <person name="Szafranski K."/>
            <person name="Schliwa M."/>
        </authorList>
    </citation>
    <scope>NUCLEOTIDE SEQUENCE [LARGE SCALE GENOMIC DNA]</scope>
</reference>
<sequence length="254" mass="27748">KKKLLKKKKKKKTCADAYLTPCIQEYLHHFVEGFDTDFGKNVRVSFMQSDGGLCLLEGFSGYRAVLSGPAGGVVGYVRTTQEHYSSTQPIIGFDMGGTSTDVSRFGGEYELVFENTTAGVTIQAPQLDINTVASGGGSCLTFENGMLKVGPESAGADPGPVCYKKKDGKLAITDANLVLGRIVPEHFPKIFGEKRNEPLGVDECVAAFTNITKSINEYNQTTNAEVLFFDDFFFFFLSPRGSPKKKKKKKAMDC</sequence>
<feature type="non-terminal residue" evidence="2">
    <location>
        <position position="1"/>
    </location>
</feature>
<dbReference type="GO" id="GO:0017168">
    <property type="term" value="F:5-oxoprolinase (ATP-hydrolyzing) activity"/>
    <property type="evidence" value="ECO:0007669"/>
    <property type="project" value="TreeGrafter"/>
</dbReference>
<dbReference type="EMBL" id="ASPP01020323">
    <property type="protein sequence ID" value="ETO13922.1"/>
    <property type="molecule type" value="Genomic_DNA"/>
</dbReference>
<dbReference type="InterPro" id="IPR045079">
    <property type="entry name" value="Oxoprolinase-like"/>
</dbReference>
<dbReference type="GO" id="GO:0005829">
    <property type="term" value="C:cytosol"/>
    <property type="evidence" value="ECO:0007669"/>
    <property type="project" value="TreeGrafter"/>
</dbReference>
<evidence type="ECO:0000259" key="1">
    <source>
        <dbReference type="Pfam" id="PF01968"/>
    </source>
</evidence>
<keyword evidence="3" id="KW-1185">Reference proteome</keyword>
<evidence type="ECO:0000313" key="2">
    <source>
        <dbReference type="EMBL" id="ETO13922.1"/>
    </source>
</evidence>
<dbReference type="Proteomes" id="UP000023152">
    <property type="component" value="Unassembled WGS sequence"/>
</dbReference>
<feature type="domain" description="Hydantoinase A/oxoprolinase" evidence="1">
    <location>
        <begin position="13"/>
        <end position="218"/>
    </location>
</feature>
<accession>X6MKG1</accession>
<dbReference type="InterPro" id="IPR002821">
    <property type="entry name" value="Hydantoinase_A"/>
</dbReference>
<dbReference type="PANTHER" id="PTHR11365:SF2">
    <property type="entry name" value="5-OXOPROLINASE"/>
    <property type="match status" value="1"/>
</dbReference>
<organism evidence="2 3">
    <name type="scientific">Reticulomyxa filosa</name>
    <dbReference type="NCBI Taxonomy" id="46433"/>
    <lineage>
        <taxon>Eukaryota</taxon>
        <taxon>Sar</taxon>
        <taxon>Rhizaria</taxon>
        <taxon>Retaria</taxon>
        <taxon>Foraminifera</taxon>
        <taxon>Monothalamids</taxon>
        <taxon>Reticulomyxidae</taxon>
        <taxon>Reticulomyxa</taxon>
    </lineage>
</organism>
<dbReference type="GO" id="GO:0006749">
    <property type="term" value="P:glutathione metabolic process"/>
    <property type="evidence" value="ECO:0007669"/>
    <property type="project" value="TreeGrafter"/>
</dbReference>
<comment type="caution">
    <text evidence="2">The sequence shown here is derived from an EMBL/GenBank/DDBJ whole genome shotgun (WGS) entry which is preliminary data.</text>
</comment>
<dbReference type="Pfam" id="PF01968">
    <property type="entry name" value="Hydantoinase_A"/>
    <property type="match status" value="1"/>
</dbReference>
<protein>
    <recommendedName>
        <fullName evidence="1">Hydantoinase A/oxoprolinase domain-containing protein</fullName>
    </recommendedName>
</protein>
<name>X6MKG1_RETFI</name>
<evidence type="ECO:0000313" key="3">
    <source>
        <dbReference type="Proteomes" id="UP000023152"/>
    </source>
</evidence>